<proteinExistence type="inferred from homology"/>
<evidence type="ECO:0000313" key="15">
    <source>
        <dbReference type="Proteomes" id="UP001152803"/>
    </source>
</evidence>
<protein>
    <recommendedName>
        <fullName evidence="3">pepsin A</fullName>
        <ecNumber evidence="3">3.4.23.1</ecNumber>
    </recommendedName>
</protein>
<evidence type="ECO:0000256" key="11">
    <source>
        <dbReference type="RuleBase" id="RU000454"/>
    </source>
</evidence>
<feature type="signal peptide" evidence="12">
    <location>
        <begin position="1"/>
        <end position="28"/>
    </location>
</feature>
<accession>A0A9Q1DD84</accession>
<evidence type="ECO:0000256" key="8">
    <source>
        <dbReference type="ARBA" id="ARBA00023157"/>
    </source>
</evidence>
<dbReference type="InterPro" id="IPR012848">
    <property type="entry name" value="Aspartic_peptidase_N"/>
</dbReference>
<feature type="domain" description="Peptidase A1" evidence="13">
    <location>
        <begin position="81"/>
        <end position="390"/>
    </location>
</feature>
<sequence>MLIRRLPSTKIAMKWALVFLGLVALSECLVRVPLMKGKSMRQSLMEQGKLEEFLQKYNDLSAKYNNFMSDLPMYNYLDIEYVSVISIGTPPQSFRILPDTGSANLWVPSIYCNSQACSNHRKFNPSLSSTYRAQNTPVSIQYGTGSMTGFLGYDTVNVGGIVDTNQLFGLSQTEPGSFLYYSPFDGIMGLAYPDISASHSTPVFDNMMRQGLVSQDLFSIYLTRNGAQGSVVTFGGYDTSYFTGQINWVPITVEGYWQIAIENVMVNGQVVACAQGCPGIVDSGTSLIAGPPSDIASIQQQIGATVNSYHQYTINCQNIGSMPDVTFTINNVQYKVPPSAYVRQVNGQCSSGFQSMALPTAQGDLWILGDVFIREYYSIFDRGNNRVGLAQAV</sequence>
<evidence type="ECO:0000256" key="12">
    <source>
        <dbReference type="SAM" id="SignalP"/>
    </source>
</evidence>
<reference evidence="14" key="1">
    <citation type="journal article" date="2023" name="Science">
        <title>Genome structures resolve the early diversification of teleost fishes.</title>
        <authorList>
            <person name="Parey E."/>
            <person name="Louis A."/>
            <person name="Montfort J."/>
            <person name="Bouchez O."/>
            <person name="Roques C."/>
            <person name="Iampietro C."/>
            <person name="Lluch J."/>
            <person name="Castinel A."/>
            <person name="Donnadieu C."/>
            <person name="Desvignes T."/>
            <person name="Floi Bucao C."/>
            <person name="Jouanno E."/>
            <person name="Wen M."/>
            <person name="Mejri S."/>
            <person name="Dirks R."/>
            <person name="Jansen H."/>
            <person name="Henkel C."/>
            <person name="Chen W.J."/>
            <person name="Zahm M."/>
            <person name="Cabau C."/>
            <person name="Klopp C."/>
            <person name="Thompson A.W."/>
            <person name="Robinson-Rechavi M."/>
            <person name="Braasch I."/>
            <person name="Lecointre G."/>
            <person name="Bobe J."/>
            <person name="Postlethwait J.H."/>
            <person name="Berthelot C."/>
            <person name="Roest Crollius H."/>
            <person name="Guiguen Y."/>
        </authorList>
    </citation>
    <scope>NUCLEOTIDE SEQUENCE</scope>
    <source>
        <strain evidence="14">Concon-B</strain>
    </source>
</reference>
<keyword evidence="12" id="KW-0732">Signal</keyword>
<dbReference type="PROSITE" id="PS51767">
    <property type="entry name" value="PEPTIDASE_A1"/>
    <property type="match status" value="1"/>
</dbReference>
<evidence type="ECO:0000256" key="3">
    <source>
        <dbReference type="ARBA" id="ARBA00011924"/>
    </source>
</evidence>
<feature type="chain" id="PRO_5040481928" description="pepsin A" evidence="12">
    <location>
        <begin position="29"/>
        <end position="393"/>
    </location>
</feature>
<feature type="active site" evidence="9">
    <location>
        <position position="99"/>
    </location>
</feature>
<dbReference type="GO" id="GO:0006508">
    <property type="term" value="P:proteolysis"/>
    <property type="evidence" value="ECO:0007669"/>
    <property type="project" value="UniProtKB-KW"/>
</dbReference>
<dbReference type="Proteomes" id="UP001152803">
    <property type="component" value="Unassembled WGS sequence"/>
</dbReference>
<feature type="disulfide bond" evidence="10">
    <location>
        <begin position="112"/>
        <end position="117"/>
    </location>
</feature>
<dbReference type="EC" id="3.4.23.1" evidence="3"/>
<dbReference type="InterPro" id="IPR033121">
    <property type="entry name" value="PEPTIDASE_A1"/>
</dbReference>
<dbReference type="GO" id="GO:0004190">
    <property type="term" value="F:aspartic-type endopeptidase activity"/>
    <property type="evidence" value="ECO:0007669"/>
    <property type="project" value="UniProtKB-KW"/>
</dbReference>
<evidence type="ECO:0000313" key="14">
    <source>
        <dbReference type="EMBL" id="KAJ8265844.1"/>
    </source>
</evidence>
<evidence type="ECO:0000256" key="7">
    <source>
        <dbReference type="ARBA" id="ARBA00022801"/>
    </source>
</evidence>
<feature type="disulfide bond" evidence="10">
    <location>
        <begin position="273"/>
        <end position="277"/>
    </location>
</feature>
<dbReference type="InterPro" id="IPR001461">
    <property type="entry name" value="Aspartic_peptidase_A1"/>
</dbReference>
<evidence type="ECO:0000256" key="10">
    <source>
        <dbReference type="PIRSR" id="PIRSR601461-2"/>
    </source>
</evidence>
<organism evidence="14 15">
    <name type="scientific">Conger conger</name>
    <name type="common">Conger eel</name>
    <name type="synonym">Muraena conger</name>
    <dbReference type="NCBI Taxonomy" id="82655"/>
    <lineage>
        <taxon>Eukaryota</taxon>
        <taxon>Metazoa</taxon>
        <taxon>Chordata</taxon>
        <taxon>Craniata</taxon>
        <taxon>Vertebrata</taxon>
        <taxon>Euteleostomi</taxon>
        <taxon>Actinopterygii</taxon>
        <taxon>Neopterygii</taxon>
        <taxon>Teleostei</taxon>
        <taxon>Anguilliformes</taxon>
        <taxon>Congridae</taxon>
        <taxon>Conger</taxon>
    </lineage>
</organism>
<keyword evidence="7 11" id="KW-0378">Hydrolase</keyword>
<dbReference type="Gene3D" id="2.40.70.10">
    <property type="entry name" value="Acid Proteases"/>
    <property type="match status" value="2"/>
</dbReference>
<dbReference type="PRINTS" id="PR00792">
    <property type="entry name" value="PEPSIN"/>
</dbReference>
<evidence type="ECO:0000256" key="5">
    <source>
        <dbReference type="ARBA" id="ARBA00022750"/>
    </source>
</evidence>
<comment type="function">
    <text evidence="1">Shows particularly broad specificity; although bonds involving phenylalanine and leucine are preferred, many others are also cleaved to some extent.</text>
</comment>
<keyword evidence="6" id="KW-0222">Digestion</keyword>
<evidence type="ECO:0000256" key="1">
    <source>
        <dbReference type="ARBA" id="ARBA00002318"/>
    </source>
</evidence>
<gene>
    <name evidence="14" type="ORF">COCON_G00149430</name>
</gene>
<dbReference type="EMBL" id="JAFJMO010000010">
    <property type="protein sequence ID" value="KAJ8265844.1"/>
    <property type="molecule type" value="Genomic_DNA"/>
</dbReference>
<keyword evidence="8 10" id="KW-1015">Disulfide bond</keyword>
<evidence type="ECO:0000259" key="13">
    <source>
        <dbReference type="PROSITE" id="PS51767"/>
    </source>
</evidence>
<comment type="caution">
    <text evidence="14">The sequence shown here is derived from an EMBL/GenBank/DDBJ whole genome shotgun (WGS) entry which is preliminary data.</text>
</comment>
<keyword evidence="15" id="KW-1185">Reference proteome</keyword>
<keyword evidence="5 11" id="KW-0064">Aspartyl protease</keyword>
<comment type="similarity">
    <text evidence="2 11">Belongs to the peptidase A1 family.</text>
</comment>
<dbReference type="Pfam" id="PF07966">
    <property type="entry name" value="A1_Propeptide"/>
    <property type="match status" value="1"/>
</dbReference>
<dbReference type="PROSITE" id="PS00141">
    <property type="entry name" value="ASP_PROTEASE"/>
    <property type="match status" value="1"/>
</dbReference>
<dbReference type="AlphaFoldDB" id="A0A9Q1DD84"/>
<dbReference type="InterPro" id="IPR001969">
    <property type="entry name" value="Aspartic_peptidase_AS"/>
</dbReference>
<dbReference type="SUPFAM" id="SSF50630">
    <property type="entry name" value="Acid proteases"/>
    <property type="match status" value="1"/>
</dbReference>
<dbReference type="Gene3D" id="6.10.140.60">
    <property type="match status" value="1"/>
</dbReference>
<keyword evidence="4 11" id="KW-0645">Protease</keyword>
<dbReference type="PANTHER" id="PTHR47966">
    <property type="entry name" value="BETA-SITE APP-CLEAVING ENZYME, ISOFORM A-RELATED"/>
    <property type="match status" value="1"/>
</dbReference>
<feature type="active site" evidence="9">
    <location>
        <position position="282"/>
    </location>
</feature>
<dbReference type="OrthoDB" id="771136at2759"/>
<evidence type="ECO:0000256" key="4">
    <source>
        <dbReference type="ARBA" id="ARBA00022670"/>
    </source>
</evidence>
<dbReference type="PANTHER" id="PTHR47966:SF22">
    <property type="entry name" value="PEPSIN A-3-RELATED"/>
    <property type="match status" value="1"/>
</dbReference>
<evidence type="ECO:0000256" key="6">
    <source>
        <dbReference type="ARBA" id="ARBA00022757"/>
    </source>
</evidence>
<dbReference type="FunFam" id="2.40.70.10:FF:000006">
    <property type="entry name" value="Cathepsin E"/>
    <property type="match status" value="1"/>
</dbReference>
<feature type="disulfide bond" evidence="10">
    <location>
        <begin position="316"/>
        <end position="349"/>
    </location>
</feature>
<name>A0A9Q1DD84_CONCO</name>
<dbReference type="FunFam" id="2.40.70.10:FF:000004">
    <property type="entry name" value="Pepsin A"/>
    <property type="match status" value="1"/>
</dbReference>
<evidence type="ECO:0000256" key="2">
    <source>
        <dbReference type="ARBA" id="ARBA00007447"/>
    </source>
</evidence>
<dbReference type="GO" id="GO:0007586">
    <property type="term" value="P:digestion"/>
    <property type="evidence" value="ECO:0007669"/>
    <property type="project" value="UniProtKB-KW"/>
</dbReference>
<evidence type="ECO:0000256" key="9">
    <source>
        <dbReference type="PIRSR" id="PIRSR601461-1"/>
    </source>
</evidence>
<dbReference type="InterPro" id="IPR021109">
    <property type="entry name" value="Peptidase_aspartic_dom_sf"/>
</dbReference>
<dbReference type="Pfam" id="PF00026">
    <property type="entry name" value="Asp"/>
    <property type="match status" value="1"/>
</dbReference>